<dbReference type="Pfam" id="PF14604">
    <property type="entry name" value="SH3_9"/>
    <property type="match status" value="1"/>
</dbReference>
<dbReference type="GO" id="GO:0005524">
    <property type="term" value="F:ATP binding"/>
    <property type="evidence" value="ECO:0007669"/>
    <property type="project" value="UniProtKB-UniRule"/>
</dbReference>
<feature type="compositionally biased region" description="Polar residues" evidence="16">
    <location>
        <begin position="215"/>
        <end position="229"/>
    </location>
</feature>
<feature type="domain" description="SH3" evidence="17">
    <location>
        <begin position="10"/>
        <end position="69"/>
    </location>
</feature>
<dbReference type="CDD" id="cd11787">
    <property type="entry name" value="SH3_SH3RF_2"/>
    <property type="match status" value="1"/>
</dbReference>
<evidence type="ECO:0000256" key="2">
    <source>
        <dbReference type="ARBA" id="ARBA00022443"/>
    </source>
</evidence>
<dbReference type="GO" id="GO:0005814">
    <property type="term" value="C:centriole"/>
    <property type="evidence" value="ECO:0007669"/>
    <property type="project" value="UniProtKB-ARBA"/>
</dbReference>
<keyword evidence="2 14" id="KW-0728">SH3 domain</keyword>
<dbReference type="InterPro" id="IPR001452">
    <property type="entry name" value="SH3_domain"/>
</dbReference>
<dbReference type="Pfam" id="PF00018">
    <property type="entry name" value="SH3_1"/>
    <property type="match status" value="2"/>
</dbReference>
<feature type="region of interest" description="Disordered" evidence="16">
    <location>
        <begin position="1331"/>
        <end position="1368"/>
    </location>
</feature>
<feature type="binding site" evidence="15">
    <location>
        <begin position="768"/>
        <end position="775"/>
    </location>
    <ligand>
        <name>ATP</name>
        <dbReference type="ChEBI" id="CHEBI:30616"/>
    </ligand>
</feature>
<evidence type="ECO:0000256" key="8">
    <source>
        <dbReference type="ARBA" id="ARBA00023175"/>
    </source>
</evidence>
<keyword evidence="8 15" id="KW-0505">Motor protein</keyword>
<evidence type="ECO:0000256" key="7">
    <source>
        <dbReference type="ARBA" id="ARBA00023054"/>
    </source>
</evidence>
<dbReference type="Pfam" id="PF00225">
    <property type="entry name" value="Kinesin"/>
    <property type="match status" value="1"/>
</dbReference>
<comment type="caution">
    <text evidence="19">The sequence shown here is derived from an EMBL/GenBank/DDBJ whole genome shotgun (WGS) entry which is preliminary data.</text>
</comment>
<dbReference type="PROSITE" id="PS50067">
    <property type="entry name" value="KINESIN_MOTOR_2"/>
    <property type="match status" value="1"/>
</dbReference>
<protein>
    <recommendedName>
        <fullName evidence="12">Kinesin-like protein KIF3A</fullName>
    </recommendedName>
    <alternativeName>
        <fullName evidence="13">Microtubule plus end-directed kinesin motor 3A</fullName>
    </alternativeName>
</protein>
<dbReference type="GO" id="GO:0044877">
    <property type="term" value="F:protein-containing complex binding"/>
    <property type="evidence" value="ECO:0007669"/>
    <property type="project" value="UniProtKB-ARBA"/>
</dbReference>
<dbReference type="GO" id="GO:0005874">
    <property type="term" value="C:microtubule"/>
    <property type="evidence" value="ECO:0007669"/>
    <property type="project" value="UniProtKB-KW"/>
</dbReference>
<dbReference type="GO" id="GO:0010970">
    <property type="term" value="P:transport along microtubule"/>
    <property type="evidence" value="ECO:0007669"/>
    <property type="project" value="UniProtKB-ARBA"/>
</dbReference>
<keyword evidence="20" id="KW-1185">Reference proteome</keyword>
<evidence type="ECO:0000259" key="18">
    <source>
        <dbReference type="PROSITE" id="PS50067"/>
    </source>
</evidence>
<accession>A0A8J4XDV7</accession>
<keyword evidence="9" id="KW-0206">Cytoskeleton</keyword>
<feature type="region of interest" description="Disordered" evidence="16">
    <location>
        <begin position="579"/>
        <end position="602"/>
    </location>
</feature>
<evidence type="ECO:0000256" key="10">
    <source>
        <dbReference type="ARBA" id="ARBA00058965"/>
    </source>
</evidence>
<keyword evidence="5 15" id="KW-0547">Nucleotide-binding</keyword>
<evidence type="ECO:0000256" key="5">
    <source>
        <dbReference type="ARBA" id="ARBA00022741"/>
    </source>
</evidence>
<keyword evidence="3" id="KW-0963">Cytoplasm</keyword>
<dbReference type="PROSITE" id="PS50002">
    <property type="entry name" value="SH3"/>
    <property type="match status" value="3"/>
</dbReference>
<dbReference type="InterPro" id="IPR036961">
    <property type="entry name" value="Kinesin_motor_dom_sf"/>
</dbReference>
<evidence type="ECO:0000256" key="12">
    <source>
        <dbReference type="ARBA" id="ARBA00073260"/>
    </source>
</evidence>
<feature type="compositionally biased region" description="Basic residues" evidence="16">
    <location>
        <begin position="1340"/>
        <end position="1356"/>
    </location>
</feature>
<dbReference type="GO" id="GO:0048731">
    <property type="term" value="P:system development"/>
    <property type="evidence" value="ECO:0007669"/>
    <property type="project" value="UniProtKB-ARBA"/>
</dbReference>
<keyword evidence="6 15" id="KW-0067">ATP-binding</keyword>
<dbReference type="Gene3D" id="2.30.30.40">
    <property type="entry name" value="SH3 Domains"/>
    <property type="match status" value="3"/>
</dbReference>
<dbReference type="PRINTS" id="PR00452">
    <property type="entry name" value="SH3DOMAIN"/>
</dbReference>
<keyword evidence="7" id="KW-0175">Coiled coil</keyword>
<dbReference type="FunFam" id="3.40.850.10:FF:000028">
    <property type="entry name" value="Kinesin-like protein"/>
    <property type="match status" value="1"/>
</dbReference>
<dbReference type="InterPro" id="IPR036028">
    <property type="entry name" value="SH3-like_dom_sf"/>
</dbReference>
<dbReference type="InterPro" id="IPR027640">
    <property type="entry name" value="Kinesin-like_fam"/>
</dbReference>
<dbReference type="CDD" id="cd01371">
    <property type="entry name" value="KISc_KIF3"/>
    <property type="match status" value="1"/>
</dbReference>
<keyword evidence="4" id="KW-0493">Microtubule</keyword>
<evidence type="ECO:0000256" key="15">
    <source>
        <dbReference type="PROSITE-ProRule" id="PRU00283"/>
    </source>
</evidence>
<name>A0A8J4XDV7_CLAMG</name>
<evidence type="ECO:0000256" key="16">
    <source>
        <dbReference type="SAM" id="MobiDB-lite"/>
    </source>
</evidence>
<feature type="compositionally biased region" description="Polar residues" evidence="16">
    <location>
        <begin position="190"/>
        <end position="206"/>
    </location>
</feature>
<feature type="domain" description="Kinesin motor" evidence="18">
    <location>
        <begin position="682"/>
        <end position="1013"/>
    </location>
</feature>
<dbReference type="Proteomes" id="UP000727407">
    <property type="component" value="Unassembled WGS sequence"/>
</dbReference>
<evidence type="ECO:0000256" key="4">
    <source>
        <dbReference type="ARBA" id="ARBA00022701"/>
    </source>
</evidence>
<evidence type="ECO:0000256" key="9">
    <source>
        <dbReference type="ARBA" id="ARBA00023212"/>
    </source>
</evidence>
<dbReference type="GO" id="GO:0008017">
    <property type="term" value="F:microtubule binding"/>
    <property type="evidence" value="ECO:0007669"/>
    <property type="project" value="InterPro"/>
</dbReference>
<dbReference type="InterPro" id="IPR019821">
    <property type="entry name" value="Kinesin_motor_CS"/>
</dbReference>
<evidence type="ECO:0000259" key="17">
    <source>
        <dbReference type="PROSITE" id="PS50002"/>
    </source>
</evidence>
<evidence type="ECO:0000313" key="19">
    <source>
        <dbReference type="EMBL" id="KAF5904893.1"/>
    </source>
</evidence>
<dbReference type="EMBL" id="QNUK01000051">
    <property type="protein sequence ID" value="KAF5904893.1"/>
    <property type="molecule type" value="Genomic_DNA"/>
</dbReference>
<dbReference type="GO" id="GO:0005829">
    <property type="term" value="C:cytosol"/>
    <property type="evidence" value="ECO:0007669"/>
    <property type="project" value="UniProtKB-ARBA"/>
</dbReference>
<dbReference type="GO" id="GO:0003777">
    <property type="term" value="F:microtubule motor activity"/>
    <property type="evidence" value="ECO:0007669"/>
    <property type="project" value="InterPro"/>
</dbReference>
<dbReference type="PRINTS" id="PR00380">
    <property type="entry name" value="KINESINHEAVY"/>
</dbReference>
<dbReference type="SUPFAM" id="SSF50044">
    <property type="entry name" value="SH3-domain"/>
    <property type="match status" value="3"/>
</dbReference>
<feature type="region of interest" description="Disordered" evidence="16">
    <location>
        <begin position="150"/>
        <end position="239"/>
    </location>
</feature>
<dbReference type="InterPro" id="IPR027417">
    <property type="entry name" value="P-loop_NTPase"/>
</dbReference>
<proteinExistence type="inferred from homology"/>
<organism evidence="19 20">
    <name type="scientific">Clarias magur</name>
    <name type="common">Asian catfish</name>
    <name type="synonym">Macropteronotus magur</name>
    <dbReference type="NCBI Taxonomy" id="1594786"/>
    <lineage>
        <taxon>Eukaryota</taxon>
        <taxon>Metazoa</taxon>
        <taxon>Chordata</taxon>
        <taxon>Craniata</taxon>
        <taxon>Vertebrata</taxon>
        <taxon>Euteleostomi</taxon>
        <taxon>Actinopterygii</taxon>
        <taxon>Neopterygii</taxon>
        <taxon>Teleostei</taxon>
        <taxon>Ostariophysi</taxon>
        <taxon>Siluriformes</taxon>
        <taxon>Clariidae</taxon>
        <taxon>Clarias</taxon>
    </lineage>
</organism>
<evidence type="ECO:0000313" key="20">
    <source>
        <dbReference type="Proteomes" id="UP000727407"/>
    </source>
</evidence>
<evidence type="ECO:0000256" key="6">
    <source>
        <dbReference type="ARBA" id="ARBA00022840"/>
    </source>
</evidence>
<evidence type="ECO:0000256" key="11">
    <source>
        <dbReference type="ARBA" id="ARBA00065526"/>
    </source>
</evidence>
<comment type="subcellular location">
    <subcellularLocation>
        <location evidence="1">Cytoplasm</location>
        <location evidence="1">Cytoskeleton</location>
    </subcellularLocation>
</comment>
<evidence type="ECO:0000256" key="1">
    <source>
        <dbReference type="ARBA" id="ARBA00004245"/>
    </source>
</evidence>
<feature type="domain" description="SH3" evidence="17">
    <location>
        <begin position="268"/>
        <end position="329"/>
    </location>
</feature>
<dbReference type="Gene3D" id="3.40.850.10">
    <property type="entry name" value="Kinesin motor domain"/>
    <property type="match status" value="1"/>
</dbReference>
<comment type="subunit">
    <text evidence="11">Heterodimer of KIF3A and KIF3B. Interacts with CIMAP3. Interacts with CLN3. Interacts with DCTN1. Interacts with FLCN. Interacts with AP3B1.</text>
</comment>
<comment type="similarity">
    <text evidence="15">Belongs to the TRAFAC class myosin-kinesin ATPase superfamily. Kinesin family.</text>
</comment>
<dbReference type="PROSITE" id="PS00411">
    <property type="entry name" value="KINESIN_MOTOR_1"/>
    <property type="match status" value="1"/>
</dbReference>
<dbReference type="GO" id="GO:0005929">
    <property type="term" value="C:cilium"/>
    <property type="evidence" value="ECO:0007669"/>
    <property type="project" value="UniProtKB-ARBA"/>
</dbReference>
<dbReference type="PANTHER" id="PTHR47969:SF21">
    <property type="entry name" value="KINESIN-LIKE PROTEIN"/>
    <property type="match status" value="1"/>
</dbReference>
<feature type="compositionally biased region" description="Acidic residues" evidence="16">
    <location>
        <begin position="1044"/>
        <end position="1068"/>
    </location>
</feature>
<feature type="domain" description="SH3" evidence="17">
    <location>
        <begin position="72"/>
        <end position="137"/>
    </location>
</feature>
<dbReference type="OrthoDB" id="2163411at2759"/>
<gene>
    <name evidence="19" type="primary">kif3a</name>
    <name evidence="19" type="ORF">DAT39_005373</name>
</gene>
<sequence length="1368" mass="152230">MTRMWDMDSSGTVLAKALYDFQGNGPGELAMKSGDMVGLRWKVDDNWYYGDIKGSSGLIPASMVQVLGEPTQPAPLCRALYDFDLNRLGPGDRKECLAFVKGDVISLIKRVDENWGEGKLGDKVGIFPLQFTEPNPTAFKLLAGAKPSDLAELRPRNTRGSSTRVSLDADSHRRLSRTHTSLARPPDVSVLNTLNHGQIQSSTAPSATPKPGRISTISKPRSGSTQRSPSKGERKMNGEVPPTITMALINPQALPPQAEGKPSPIQQLSISVCAALYSYTPHRAEELELSKGEMVGVYGKFKEGWLRGLSLRTGKVGILPANYVTPVLRTSAMFLEPPKLAVPTAAVASAKRYTSQNPQATSLPLDKVKVEVAAPVGAMAPQAAVASGSAVKSPQAGGKQGWDTVRRAFQTPHRASFRHNSYHAQSPGSSLHPPPQDLGQIYGFGRSPVLPRKRNGLFTNPIRSQHWTHEGTTPSAGTYPTMDTKYMAPKETSTAPQSILIKPDIHRHNTEKPVKTVRFLTEDVPPSATRLSSVSSATQVMSNSQSGSAALEHWNPSAIIGRDGSTSVFKDLKTIMQRKAPGQNNASADSLPLSGKLYTSNSQSSPVRHRVLKGYSAKTDAELNLLEGELVLVQKPRLDGRVLTDTVQMQCVCMRELVTAQTQCIPVSNKLDKPEKSEVSDNVKVVVRCRPLNQKEKMMGYKQSVAVDEIRGTITVNKLETLHELPKTFTFDTVFGPDSKQLDVYNLTARPIIDSVLEGYNGTIFAYGQTGTGKTFTMEGVRAVPELRGIIPNSFAHIFGHIAKAEGDTRFLVRVSYLEIYNEEVRDLLGKDQMQRLEVKERPDVGVYIKDLSGYVVNNADDMDRIMTLGHKNRSVGATNMNEHSSRSHAIFTITIECSEKGVDGNQHVRMGKLHLVDLAGSERQGKTGATGQRLKEATKINLSLSTLGNVISALVDGKSTHVPYRNSKLTRLLQDSLGGNSKTMMCANIGPADYNYDETISTLRYANRAKNIKNKARINEDPKDALLRQFQKEIEELKKKLEEGEEISGSEGSGSEDMDEGEDEAADGGERCRKRRGKKKMSPEKMAEMQAKIEEERKALEAKLDMEEEERNKAQAELEKREKDLLKAQQEHQLLLEKLSALEKKVIVGGVDLLAKAEEQEKLLEESNNELEERRKRAEQLRRELEEKEQERLDIEEKYTSLQEEAQGKTKKLKKVWTMLMAAKSEMADLQQEHHREIEGLLENIRQLSRELRLQMLIIDNFIPQEYQEMIENYVHWNEDIGEWQLKCVAYTGNNMRKQTPVPDKKEKDPFEVDLSHVYLAYTEESMRQSLMRLERPRTSKSGKARPKTGRRKRSSRPETAIESLLQ</sequence>
<evidence type="ECO:0000256" key="3">
    <source>
        <dbReference type="ARBA" id="ARBA00022490"/>
    </source>
</evidence>
<reference evidence="19" key="1">
    <citation type="submission" date="2020-07" db="EMBL/GenBank/DDBJ databases">
        <title>Clarias magur genome sequencing, assembly and annotation.</title>
        <authorList>
            <person name="Kushwaha B."/>
            <person name="Kumar R."/>
            <person name="Das P."/>
            <person name="Joshi C.G."/>
            <person name="Kumar D."/>
            <person name="Nagpure N.S."/>
            <person name="Pandey M."/>
            <person name="Agarwal S."/>
            <person name="Srivastava S."/>
            <person name="Singh M."/>
            <person name="Sahoo L."/>
            <person name="Jayasankar P."/>
            <person name="Meher P.K."/>
            <person name="Koringa P.G."/>
            <person name="Iquebal M.A."/>
            <person name="Das S.P."/>
            <person name="Bit A."/>
            <person name="Patnaik S."/>
            <person name="Patel N."/>
            <person name="Shah T.M."/>
            <person name="Hinsu A."/>
            <person name="Jena J.K."/>
        </authorList>
    </citation>
    <scope>NUCLEOTIDE SEQUENCE</scope>
    <source>
        <strain evidence="19">CIFAMagur01</strain>
        <tissue evidence="19">Testis</tissue>
    </source>
</reference>
<comment type="function">
    <text evidence="10">Microtubule-based anterograde translocator for membranous organelles. Plus end-directed microtubule sliding activity in vitro. Plays a role in primary cilia formation. Plays a role in centriole cohesion and subdistal appendage organization and function. Regulates the formation of the subdistal appendage via recruitment of DCTN1 to the centriole. Also required for ciliary basal feet formation and microtubule anchoring to mother centriole.</text>
</comment>
<dbReference type="SMART" id="SM00129">
    <property type="entry name" value="KISc"/>
    <property type="match status" value="1"/>
</dbReference>
<dbReference type="InterPro" id="IPR001752">
    <property type="entry name" value="Kinesin_motor_dom"/>
</dbReference>
<dbReference type="PANTHER" id="PTHR47969">
    <property type="entry name" value="CHROMOSOME-ASSOCIATED KINESIN KIF4A-RELATED"/>
    <property type="match status" value="1"/>
</dbReference>
<dbReference type="GO" id="GO:0016939">
    <property type="term" value="C:kinesin II complex"/>
    <property type="evidence" value="ECO:0007669"/>
    <property type="project" value="UniProtKB-ARBA"/>
</dbReference>
<feature type="region of interest" description="Disordered" evidence="16">
    <location>
        <begin position="1040"/>
        <end position="1089"/>
    </location>
</feature>
<dbReference type="SMART" id="SM00326">
    <property type="entry name" value="SH3"/>
    <property type="match status" value="3"/>
</dbReference>
<evidence type="ECO:0000256" key="13">
    <source>
        <dbReference type="ARBA" id="ARBA00075890"/>
    </source>
</evidence>
<evidence type="ECO:0000256" key="14">
    <source>
        <dbReference type="PROSITE-ProRule" id="PRU00192"/>
    </source>
</evidence>
<dbReference type="SUPFAM" id="SSF52540">
    <property type="entry name" value="P-loop containing nucleoside triphosphate hydrolases"/>
    <property type="match status" value="1"/>
</dbReference>